<keyword evidence="2" id="KW-1185">Reference proteome</keyword>
<reference evidence="1 2" key="1">
    <citation type="submission" date="2014-03" db="EMBL/GenBank/DDBJ databases">
        <title>Sequencing and Comparison of Genomes and Transcriptome Profiles of Human Ehrlichiosis Agents.</title>
        <authorList>
            <person name="Lin M."/>
            <person name="Daugherty S.C."/>
            <person name="Nagaraj S."/>
            <person name="Cheng Z."/>
            <person name="Xiong Q."/>
            <person name="Lin F.-Y."/>
            <person name="Sengamalay N."/>
            <person name="Ott S."/>
            <person name="Godinez A."/>
            <person name="Tallon L.J."/>
            <person name="Sadzewicz L."/>
            <person name="Fraser C.M."/>
            <person name="Dunning Hotopp J.C."/>
            <person name="Rikihisa Y."/>
        </authorList>
    </citation>
    <scope>NUCLEOTIDE SEQUENCE [LARGE SCALE GENOMIC DNA]</scope>
    <source>
        <strain evidence="1 2">Oregon</strain>
    </source>
</reference>
<dbReference type="EMBL" id="CP007481">
    <property type="protein sequence ID" value="AHX11041.1"/>
    <property type="molecule type" value="Genomic_DNA"/>
</dbReference>
<dbReference type="HOGENOM" id="CLU_3273348_0_0_5"/>
<dbReference type="AlphaFoldDB" id="X5H3C5"/>
<name>X5H3C5_9RICK</name>
<dbReference type="Proteomes" id="UP000023755">
    <property type="component" value="Chromosome"/>
</dbReference>
<sequence>MASSIIFREEFQRLNSKKYQKYPSEKNNISTREDSQVILVK</sequence>
<evidence type="ECO:0000313" key="2">
    <source>
        <dbReference type="Proteomes" id="UP000023755"/>
    </source>
</evidence>
<proteinExistence type="predicted"/>
<accession>X5H3C5</accession>
<dbReference type="KEGG" id="nhm:NHE_0067"/>
<dbReference type="STRING" id="1286528.NHE_0067"/>
<gene>
    <name evidence="1" type="ORF">NHE_0067</name>
</gene>
<organism evidence="1 2">
    <name type="scientific">Neorickettsia helminthoeca str. Oregon</name>
    <dbReference type="NCBI Taxonomy" id="1286528"/>
    <lineage>
        <taxon>Bacteria</taxon>
        <taxon>Pseudomonadati</taxon>
        <taxon>Pseudomonadota</taxon>
        <taxon>Alphaproteobacteria</taxon>
        <taxon>Rickettsiales</taxon>
        <taxon>Anaplasmataceae</taxon>
        <taxon>Neorickettsia</taxon>
    </lineage>
</organism>
<protein>
    <submittedName>
        <fullName evidence="1">Uncharacterized protein</fullName>
    </submittedName>
</protein>
<evidence type="ECO:0000313" key="1">
    <source>
        <dbReference type="EMBL" id="AHX11041.1"/>
    </source>
</evidence>